<keyword evidence="3" id="KW-1185">Reference proteome</keyword>
<dbReference type="Proteomes" id="UP001362999">
    <property type="component" value="Unassembled WGS sequence"/>
</dbReference>
<name>A0AAV9Z5L1_9AGAR</name>
<accession>A0AAV9Z5L1</accession>
<dbReference type="InterPro" id="IPR046496">
    <property type="entry name" value="DUF6589"/>
</dbReference>
<reference evidence="2 3" key="1">
    <citation type="journal article" date="2024" name="J Genomics">
        <title>Draft genome sequencing and assembly of Favolaschia claudopus CIRM-BRFM 2984 isolated from oak limbs.</title>
        <authorList>
            <person name="Navarro D."/>
            <person name="Drula E."/>
            <person name="Chaduli D."/>
            <person name="Cazenave R."/>
            <person name="Ahrendt S."/>
            <person name="Wang J."/>
            <person name="Lipzen A."/>
            <person name="Daum C."/>
            <person name="Barry K."/>
            <person name="Grigoriev I.V."/>
            <person name="Favel A."/>
            <person name="Rosso M.N."/>
            <person name="Martin F."/>
        </authorList>
    </citation>
    <scope>NUCLEOTIDE SEQUENCE [LARGE SCALE GENOMIC DNA]</scope>
    <source>
        <strain evidence="2 3">CIRM-BRFM 2984</strain>
    </source>
</reference>
<evidence type="ECO:0000259" key="1">
    <source>
        <dbReference type="Pfam" id="PF20231"/>
    </source>
</evidence>
<dbReference type="Pfam" id="PF20231">
    <property type="entry name" value="DUF6589"/>
    <property type="match status" value="1"/>
</dbReference>
<feature type="domain" description="DUF6589" evidence="1">
    <location>
        <begin position="310"/>
        <end position="702"/>
    </location>
</feature>
<dbReference type="AlphaFoldDB" id="A0AAV9Z5L1"/>
<comment type="caution">
    <text evidence="2">The sequence shown here is derived from an EMBL/GenBank/DDBJ whole genome shotgun (WGS) entry which is preliminary data.</text>
</comment>
<gene>
    <name evidence="2" type="ORF">R3P38DRAFT_2670210</name>
</gene>
<evidence type="ECO:0000313" key="3">
    <source>
        <dbReference type="Proteomes" id="UP001362999"/>
    </source>
</evidence>
<protein>
    <recommendedName>
        <fullName evidence="1">DUF6589 domain-containing protein</fullName>
    </recommendedName>
</protein>
<dbReference type="EMBL" id="JAWWNJ010000206">
    <property type="protein sequence ID" value="KAK6971669.1"/>
    <property type="molecule type" value="Genomic_DNA"/>
</dbReference>
<sequence>MATTPVIPGPHSYPALCWTVNPTYLPEIAKLQAVIDILRSINLSPMDFITSVLVHRGKDNPLAPNIDGFYRGTGLEQLLNVVMYDKRGSRRLFSWFQPHSNARLIHDIHGEMDSLSEVFLQKTKDVTPEAMIEFNFEEDITETCRDLTPKLRFILRTAAQTKRAEKENTTKDIEPQLISMIQCQLAKARSQNNNLCAIPCSLYFLACPLPRKAIDALNHAGICLAYKTSKGLHSALAVGNLRRAQTAARSGHALGFDNENVTLSEHVEQRPFAPPKVQSGTTSIIYLLRSLFDMATLRLLPILEQQRKAELITFNSDVRPTYSQMQSLRDDFRKSIVELLIHGNKNYDYVRTSPELQHTSYRPPPPGYKTQEFVLRTTTIDEATTEGTIQVCENIYLDQLQYDIHDLDDTAVPTYNDQKTNALIRSGQLQRRNDVSAILRLEHLQIAPGAFHMELNFSWMILRTHRGEGAEIGSLQYFIGLLAKTRLGSPKPDFETLVSLLMQVLTGAMHHYWEVEAGMSLDALARSKPSASRLLDIAARIYDKYASGVLDDSSSDYTFQNFHLLMRDTLVFYTLRGAISSGDFGRVELLLGTLTMMFTGGGCPHYKTELLYFLQNLNKVWPEPFANVMRDNALISTSGQGYVGVDKNAEFNINFQKNYFAAKGVHASWDMLADLSPNIPLLRRLKTQFGEFLGAPRQGTHHTKVDTSELIAKVKSKVQEHQLHLPFVRGRRVTERESVDVLGTGASMLRDTEMSSWGKAYKTWLKGV</sequence>
<proteinExistence type="predicted"/>
<organism evidence="2 3">
    <name type="scientific">Favolaschia claudopus</name>
    <dbReference type="NCBI Taxonomy" id="2862362"/>
    <lineage>
        <taxon>Eukaryota</taxon>
        <taxon>Fungi</taxon>
        <taxon>Dikarya</taxon>
        <taxon>Basidiomycota</taxon>
        <taxon>Agaricomycotina</taxon>
        <taxon>Agaricomycetes</taxon>
        <taxon>Agaricomycetidae</taxon>
        <taxon>Agaricales</taxon>
        <taxon>Marasmiineae</taxon>
        <taxon>Mycenaceae</taxon>
        <taxon>Favolaschia</taxon>
    </lineage>
</organism>
<evidence type="ECO:0000313" key="2">
    <source>
        <dbReference type="EMBL" id="KAK6971669.1"/>
    </source>
</evidence>